<dbReference type="InterPro" id="IPR047173">
    <property type="entry name" value="STRAD_A/B-like"/>
</dbReference>
<evidence type="ECO:0000313" key="3">
    <source>
        <dbReference type="EMBL" id="CAD5122434.1"/>
    </source>
</evidence>
<proteinExistence type="inferred from homology"/>
<comment type="similarity">
    <text evidence="1">Belongs to the protein kinase superfamily. STE Ser/Thr protein kinase family. STE20 subfamily.</text>
</comment>
<dbReference type="GO" id="GO:0043539">
    <property type="term" value="F:protein serine/threonine kinase activator activity"/>
    <property type="evidence" value="ECO:0007669"/>
    <property type="project" value="InterPro"/>
</dbReference>
<dbReference type="InterPro" id="IPR011009">
    <property type="entry name" value="Kinase-like_dom_sf"/>
</dbReference>
<dbReference type="PANTHER" id="PTHR48014">
    <property type="entry name" value="SERINE/THREONINE-PROTEIN KINASE FRAY2"/>
    <property type="match status" value="1"/>
</dbReference>
<dbReference type="SUPFAM" id="SSF56112">
    <property type="entry name" value="Protein kinase-like (PK-like)"/>
    <property type="match status" value="1"/>
</dbReference>
<dbReference type="InterPro" id="IPR000719">
    <property type="entry name" value="Prot_kinase_dom"/>
</dbReference>
<gene>
    <name evidence="3" type="ORF">DGYR_LOCUS10247</name>
</gene>
<dbReference type="PANTHER" id="PTHR48014:SF21">
    <property type="entry name" value="SERINE_THREONINE-PROTEIN KINASE FRAY2"/>
    <property type="match status" value="1"/>
</dbReference>
<keyword evidence="4" id="KW-1185">Reference proteome</keyword>
<dbReference type="Proteomes" id="UP000549394">
    <property type="component" value="Unassembled WGS sequence"/>
</dbReference>
<protein>
    <submittedName>
        <fullName evidence="3">DgyrCDS10858</fullName>
    </submittedName>
</protein>
<comment type="caution">
    <text evidence="3">The sequence shown here is derived from an EMBL/GenBank/DDBJ whole genome shotgun (WGS) entry which is preliminary data.</text>
</comment>
<dbReference type="GO" id="GO:0005524">
    <property type="term" value="F:ATP binding"/>
    <property type="evidence" value="ECO:0007669"/>
    <property type="project" value="InterPro"/>
</dbReference>
<dbReference type="Pfam" id="PF00069">
    <property type="entry name" value="Pkinase"/>
    <property type="match status" value="1"/>
</dbReference>
<evidence type="ECO:0000259" key="2">
    <source>
        <dbReference type="PROSITE" id="PS50011"/>
    </source>
</evidence>
<evidence type="ECO:0000256" key="1">
    <source>
        <dbReference type="ARBA" id="ARBA00008874"/>
    </source>
</evidence>
<accession>A0A7I8W1L0</accession>
<dbReference type="EMBL" id="CAJFCJ010000017">
    <property type="protein sequence ID" value="CAD5122434.1"/>
    <property type="molecule type" value="Genomic_DNA"/>
</dbReference>
<dbReference type="PROSITE" id="PS50011">
    <property type="entry name" value="PROTEIN_KINASE_DOM"/>
    <property type="match status" value="1"/>
</dbReference>
<organism evidence="3 4">
    <name type="scientific">Dimorphilus gyrociliatus</name>
    <dbReference type="NCBI Taxonomy" id="2664684"/>
    <lineage>
        <taxon>Eukaryota</taxon>
        <taxon>Metazoa</taxon>
        <taxon>Spiralia</taxon>
        <taxon>Lophotrochozoa</taxon>
        <taxon>Annelida</taxon>
        <taxon>Polychaeta</taxon>
        <taxon>Polychaeta incertae sedis</taxon>
        <taxon>Dinophilidae</taxon>
        <taxon>Dimorphilus</taxon>
    </lineage>
</organism>
<dbReference type="Gene3D" id="1.10.510.10">
    <property type="entry name" value="Transferase(Phosphotransferase) domain 1"/>
    <property type="match status" value="1"/>
</dbReference>
<dbReference type="AlphaFoldDB" id="A0A7I8W1L0"/>
<dbReference type="GO" id="GO:1902554">
    <property type="term" value="C:serine/threonine protein kinase complex"/>
    <property type="evidence" value="ECO:0007669"/>
    <property type="project" value="TreeGrafter"/>
</dbReference>
<sequence>MYSCWNGWKILRRINEILNSNRQSANDISKEEILASNPAELCNINLYRFGPLIGSSCENSVNIYAAERKDTKKPVAIRCVNLEYLKIPLSLLEDELQITGRLHHPNILSFLCSFTNDSYIFTVTNHMSYGSCRDLLHAHFKGGLPEQAIAYILKETLRGLAYLHKQNIVHRSLRGSHILVGSQGRVKLSGLRYCRAIDHLEPTHLSSGRRVIHDFPDVGFQSSLIWASPELLEQNLAGYTVKSDIYSLGITACELANGGPPFDDMPKMRMLLEKINGIVPMLEDSKTVPSCDRTFSNNFHLMVESCLRLDAHTRPRAVELLHDDFFKVTKKRSISEALPELLLPIRPLSRLERGHESDYEFLSNEMNNITCAETIEWSF</sequence>
<dbReference type="GO" id="GO:0004672">
    <property type="term" value="F:protein kinase activity"/>
    <property type="evidence" value="ECO:0007669"/>
    <property type="project" value="InterPro"/>
</dbReference>
<dbReference type="OrthoDB" id="840771at2759"/>
<reference evidence="3 4" key="1">
    <citation type="submission" date="2020-08" db="EMBL/GenBank/DDBJ databases">
        <authorList>
            <person name="Hejnol A."/>
        </authorList>
    </citation>
    <scope>NUCLEOTIDE SEQUENCE [LARGE SCALE GENOMIC DNA]</scope>
</reference>
<name>A0A7I8W1L0_9ANNE</name>
<feature type="domain" description="Protein kinase" evidence="2">
    <location>
        <begin position="47"/>
        <end position="326"/>
    </location>
</feature>
<dbReference type="Gene3D" id="3.30.200.20">
    <property type="entry name" value="Phosphorylase Kinase, domain 1"/>
    <property type="match status" value="1"/>
</dbReference>
<evidence type="ECO:0000313" key="4">
    <source>
        <dbReference type="Proteomes" id="UP000549394"/>
    </source>
</evidence>
<dbReference type="GO" id="GO:0006611">
    <property type="term" value="P:protein export from nucleus"/>
    <property type="evidence" value="ECO:0007669"/>
    <property type="project" value="TreeGrafter"/>
</dbReference>